<protein>
    <submittedName>
        <fullName evidence="1">Uncharacterized protein</fullName>
    </submittedName>
</protein>
<accession>A0A0H5R9G9</accession>
<proteinExistence type="predicted"/>
<organism evidence="1">
    <name type="scientific">Spongospora subterranea</name>
    <dbReference type="NCBI Taxonomy" id="70186"/>
    <lineage>
        <taxon>Eukaryota</taxon>
        <taxon>Sar</taxon>
        <taxon>Rhizaria</taxon>
        <taxon>Endomyxa</taxon>
        <taxon>Phytomyxea</taxon>
        <taxon>Plasmodiophorida</taxon>
        <taxon>Plasmodiophoridae</taxon>
        <taxon>Spongospora</taxon>
    </lineage>
</organism>
<dbReference type="EMBL" id="HACM01009880">
    <property type="protein sequence ID" value="CRZ10322.1"/>
    <property type="molecule type" value="Transcribed_RNA"/>
</dbReference>
<reference evidence="1" key="1">
    <citation type="submission" date="2015-04" db="EMBL/GenBank/DDBJ databases">
        <title>The genome sequence of the plant pathogenic Rhizarian Plasmodiophora brassicae reveals insights in its biotrophic life cycle and the origin of chitin synthesis.</title>
        <authorList>
            <person name="Schwelm A."/>
            <person name="Fogelqvist J."/>
            <person name="Knaust A."/>
            <person name="Julke S."/>
            <person name="Lilja T."/>
            <person name="Dhandapani V."/>
            <person name="Bonilla-Rosso G."/>
            <person name="Karlsson M."/>
            <person name="Shevchenko A."/>
            <person name="Choi S.R."/>
            <person name="Kim H.G."/>
            <person name="Park J.Y."/>
            <person name="Lim Y.P."/>
            <person name="Ludwig-Muller J."/>
            <person name="Dixelius C."/>
        </authorList>
    </citation>
    <scope>NUCLEOTIDE SEQUENCE</scope>
    <source>
        <tissue evidence="1">Potato root galls</tissue>
    </source>
</reference>
<evidence type="ECO:0000313" key="1">
    <source>
        <dbReference type="EMBL" id="CRZ10322.1"/>
    </source>
</evidence>
<dbReference type="AlphaFoldDB" id="A0A0H5R9G9"/>
<name>A0A0H5R9G9_9EUKA</name>
<sequence length="109" mass="12242">MARPALSRLDQNTATAQLDKPDNLAKLVKPEADSEIAKLKSELLRKERMIQEQQLLINNLRSSLLAAVVAHEQDEEQIRQLNHACGQIAPLQSHLAELSMLYSLVQYNA</sequence>